<accession>A0A3M7QXB9</accession>
<reference evidence="1 2" key="1">
    <citation type="journal article" date="2018" name="Sci. Rep.">
        <title>Genomic signatures of local adaptation to the degree of environmental predictability in rotifers.</title>
        <authorList>
            <person name="Franch-Gras L."/>
            <person name="Hahn C."/>
            <person name="Garcia-Roger E.M."/>
            <person name="Carmona M.J."/>
            <person name="Serra M."/>
            <person name="Gomez A."/>
        </authorList>
    </citation>
    <scope>NUCLEOTIDE SEQUENCE [LARGE SCALE GENOMIC DNA]</scope>
    <source>
        <strain evidence="1">HYR1</strain>
    </source>
</reference>
<dbReference type="EMBL" id="REGN01004894">
    <property type="protein sequence ID" value="RNA15761.1"/>
    <property type="molecule type" value="Genomic_DNA"/>
</dbReference>
<protein>
    <submittedName>
        <fullName evidence="1">Uncharacterized protein</fullName>
    </submittedName>
</protein>
<sequence length="73" mass="8656">MLMQKSQLAYINIPIKVDPILLCKCDAKVTGKSEVFLIKFIQNKKDKIRKINKFLRQQKYFSERFVHIIVNNS</sequence>
<gene>
    <name evidence="1" type="ORF">BpHYR1_002437</name>
</gene>
<keyword evidence="2" id="KW-1185">Reference proteome</keyword>
<dbReference type="Proteomes" id="UP000276133">
    <property type="component" value="Unassembled WGS sequence"/>
</dbReference>
<evidence type="ECO:0000313" key="1">
    <source>
        <dbReference type="EMBL" id="RNA15761.1"/>
    </source>
</evidence>
<dbReference type="AlphaFoldDB" id="A0A3M7QXB9"/>
<evidence type="ECO:0000313" key="2">
    <source>
        <dbReference type="Proteomes" id="UP000276133"/>
    </source>
</evidence>
<proteinExistence type="predicted"/>
<comment type="caution">
    <text evidence="1">The sequence shown here is derived from an EMBL/GenBank/DDBJ whole genome shotgun (WGS) entry which is preliminary data.</text>
</comment>
<name>A0A3M7QXB9_BRAPC</name>
<organism evidence="1 2">
    <name type="scientific">Brachionus plicatilis</name>
    <name type="common">Marine rotifer</name>
    <name type="synonym">Brachionus muelleri</name>
    <dbReference type="NCBI Taxonomy" id="10195"/>
    <lineage>
        <taxon>Eukaryota</taxon>
        <taxon>Metazoa</taxon>
        <taxon>Spiralia</taxon>
        <taxon>Gnathifera</taxon>
        <taxon>Rotifera</taxon>
        <taxon>Eurotatoria</taxon>
        <taxon>Monogononta</taxon>
        <taxon>Pseudotrocha</taxon>
        <taxon>Ploima</taxon>
        <taxon>Brachionidae</taxon>
        <taxon>Brachionus</taxon>
    </lineage>
</organism>